<gene>
    <name evidence="1" type="ORF">STEHIDRAFT_116679</name>
</gene>
<organism evidence="1 2">
    <name type="scientific">Stereum hirsutum (strain FP-91666)</name>
    <name type="common">White-rot fungus</name>
    <dbReference type="NCBI Taxonomy" id="721885"/>
    <lineage>
        <taxon>Eukaryota</taxon>
        <taxon>Fungi</taxon>
        <taxon>Dikarya</taxon>
        <taxon>Basidiomycota</taxon>
        <taxon>Agaricomycotina</taxon>
        <taxon>Agaricomycetes</taxon>
        <taxon>Russulales</taxon>
        <taxon>Stereaceae</taxon>
        <taxon>Stereum</taxon>
    </lineage>
</organism>
<dbReference type="GeneID" id="18795957"/>
<sequence>MSLIQDKEITVEFGNIYDGKEKKEAFTGDMIAVPSEDRDLATWLTVITFFNEEEEHSGIYADVVYITKPQVLVTVRVKAMVVGTNLRDYSSLPYNTDKDELIQLSHGGPVDVMSFAKQHKRVYDIRKACSDIASGRPTKTYRTITAETWGDMIFVLRRRPHKDRQPMRVEKLMENRLVTIEPDTISIGDIVDIPVWMDLWYGPVGLNVDPSTIATFDRVIVLERAIKFVHTEHIAGGAA</sequence>
<name>R7RXW7_STEHR</name>
<dbReference type="EMBL" id="JH687407">
    <property type="protein sequence ID" value="EIM79202.1"/>
    <property type="molecule type" value="Genomic_DNA"/>
</dbReference>
<proteinExistence type="predicted"/>
<evidence type="ECO:0000313" key="1">
    <source>
        <dbReference type="EMBL" id="EIM79202.1"/>
    </source>
</evidence>
<evidence type="ECO:0000313" key="2">
    <source>
        <dbReference type="Proteomes" id="UP000053927"/>
    </source>
</evidence>
<reference evidence="2" key="1">
    <citation type="journal article" date="2012" name="Science">
        <title>The Paleozoic origin of enzymatic lignin decomposition reconstructed from 31 fungal genomes.</title>
        <authorList>
            <person name="Floudas D."/>
            <person name="Binder M."/>
            <person name="Riley R."/>
            <person name="Barry K."/>
            <person name="Blanchette R.A."/>
            <person name="Henrissat B."/>
            <person name="Martinez A.T."/>
            <person name="Otillar R."/>
            <person name="Spatafora J.W."/>
            <person name="Yadav J.S."/>
            <person name="Aerts A."/>
            <person name="Benoit I."/>
            <person name="Boyd A."/>
            <person name="Carlson A."/>
            <person name="Copeland A."/>
            <person name="Coutinho P.M."/>
            <person name="de Vries R.P."/>
            <person name="Ferreira P."/>
            <person name="Findley K."/>
            <person name="Foster B."/>
            <person name="Gaskell J."/>
            <person name="Glotzer D."/>
            <person name="Gorecki P."/>
            <person name="Heitman J."/>
            <person name="Hesse C."/>
            <person name="Hori C."/>
            <person name="Igarashi K."/>
            <person name="Jurgens J.A."/>
            <person name="Kallen N."/>
            <person name="Kersten P."/>
            <person name="Kohler A."/>
            <person name="Kuees U."/>
            <person name="Kumar T.K.A."/>
            <person name="Kuo A."/>
            <person name="LaButti K."/>
            <person name="Larrondo L.F."/>
            <person name="Lindquist E."/>
            <person name="Ling A."/>
            <person name="Lombard V."/>
            <person name="Lucas S."/>
            <person name="Lundell T."/>
            <person name="Martin R."/>
            <person name="McLaughlin D.J."/>
            <person name="Morgenstern I."/>
            <person name="Morin E."/>
            <person name="Murat C."/>
            <person name="Nagy L.G."/>
            <person name="Nolan M."/>
            <person name="Ohm R.A."/>
            <person name="Patyshakuliyeva A."/>
            <person name="Rokas A."/>
            <person name="Ruiz-Duenas F.J."/>
            <person name="Sabat G."/>
            <person name="Salamov A."/>
            <person name="Samejima M."/>
            <person name="Schmutz J."/>
            <person name="Slot J.C."/>
            <person name="St John F."/>
            <person name="Stenlid J."/>
            <person name="Sun H."/>
            <person name="Sun S."/>
            <person name="Syed K."/>
            <person name="Tsang A."/>
            <person name="Wiebenga A."/>
            <person name="Young D."/>
            <person name="Pisabarro A."/>
            <person name="Eastwood D.C."/>
            <person name="Martin F."/>
            <person name="Cullen D."/>
            <person name="Grigoriev I.V."/>
            <person name="Hibbett D.S."/>
        </authorList>
    </citation>
    <scope>NUCLEOTIDE SEQUENCE [LARGE SCALE GENOMIC DNA]</scope>
    <source>
        <strain evidence="2">FP-91666</strain>
    </source>
</reference>
<dbReference type="Proteomes" id="UP000053927">
    <property type="component" value="Unassembled WGS sequence"/>
</dbReference>
<accession>R7RXW7</accession>
<protein>
    <submittedName>
        <fullName evidence="1">Uncharacterized protein</fullName>
    </submittedName>
</protein>
<dbReference type="AlphaFoldDB" id="R7RXW7"/>
<dbReference type="KEGG" id="shs:STEHIDRAFT_116679"/>
<dbReference type="RefSeq" id="XP_007311661.1">
    <property type="nucleotide sequence ID" value="XM_007311599.1"/>
</dbReference>
<keyword evidence="2" id="KW-1185">Reference proteome</keyword>